<accession>A0A3E2BLB4</accession>
<gene>
    <name evidence="2" type="ORF">OP8BY_0197</name>
</gene>
<evidence type="ECO:0000259" key="1">
    <source>
        <dbReference type="Pfam" id="PF01370"/>
    </source>
</evidence>
<dbReference type="SUPFAM" id="SSF51735">
    <property type="entry name" value="NAD(P)-binding Rossmann-fold domains"/>
    <property type="match status" value="1"/>
</dbReference>
<dbReference type="PANTHER" id="PTHR43245">
    <property type="entry name" value="BIFUNCTIONAL POLYMYXIN RESISTANCE PROTEIN ARNA"/>
    <property type="match status" value="1"/>
</dbReference>
<name>A0A3E2BLB4_9BACT</name>
<dbReference type="AlphaFoldDB" id="A0A3E2BLB4"/>
<dbReference type="Gene3D" id="3.90.25.10">
    <property type="entry name" value="UDP-galactose 4-epimerase, domain 1"/>
    <property type="match status" value="1"/>
</dbReference>
<dbReference type="InterPro" id="IPR050177">
    <property type="entry name" value="Lipid_A_modif_metabolic_enz"/>
</dbReference>
<reference evidence="2 3" key="1">
    <citation type="submission" date="2018-08" db="EMBL/GenBank/DDBJ databases">
        <title>Genome analysis of the thermophilic bacterium of the candidate phylum Aminicenantes from deep subsurface aquifer revealed its physiology and ecological role.</title>
        <authorList>
            <person name="Kadnikov V.V."/>
            <person name="Mardanov A.V."/>
            <person name="Beletsky A.V."/>
            <person name="Karnachuk O.V."/>
            <person name="Ravin N.V."/>
        </authorList>
    </citation>
    <scope>NUCLEOTIDE SEQUENCE [LARGE SCALE GENOMIC DNA]</scope>
    <source>
        <strain evidence="2">BY38</strain>
    </source>
</reference>
<dbReference type="InterPro" id="IPR001509">
    <property type="entry name" value="Epimerase_deHydtase"/>
</dbReference>
<dbReference type="Proteomes" id="UP000257323">
    <property type="component" value="Unassembled WGS sequence"/>
</dbReference>
<dbReference type="EMBL" id="QUAH01000008">
    <property type="protein sequence ID" value="RFT15549.1"/>
    <property type="molecule type" value="Genomic_DNA"/>
</dbReference>
<evidence type="ECO:0000313" key="2">
    <source>
        <dbReference type="EMBL" id="RFT15549.1"/>
    </source>
</evidence>
<dbReference type="PANTHER" id="PTHR43245:SF13">
    <property type="entry name" value="UDP-D-APIOSE_UDP-D-XYLOSE SYNTHASE 2"/>
    <property type="match status" value="1"/>
</dbReference>
<dbReference type="Gene3D" id="3.40.50.720">
    <property type="entry name" value="NAD(P)-binding Rossmann-like Domain"/>
    <property type="match status" value="1"/>
</dbReference>
<dbReference type="Pfam" id="PF01370">
    <property type="entry name" value="Epimerase"/>
    <property type="match status" value="1"/>
</dbReference>
<dbReference type="PRINTS" id="PR01713">
    <property type="entry name" value="NUCEPIMERASE"/>
</dbReference>
<protein>
    <submittedName>
        <fullName evidence="2">UDP-glucose 4-epimerase</fullName>
    </submittedName>
</protein>
<feature type="domain" description="NAD-dependent epimerase/dehydratase" evidence="1">
    <location>
        <begin position="8"/>
        <end position="243"/>
    </location>
</feature>
<sequence>MLKYSRYLVTGGAGFIGSHLVERLASLGCQVRVLDDFSTGKEENLSHLAGRVEIIRGDIRDRELCQKAAEGMEVVLHQAALASVPRSVSEPLLAHEINLTGTLNLLLAAAEQGIRSFVFASSSAVYGDDQTFPKKEGLEGKALSPYGAQKLASEKYCQVFSQLYNFNAVSLRYFNVFGPRQDPGSQYAAVVPIFITRMLRGQPPIIYGDGHQSRDFIYVENVVQANLLAANATDFRGEVFNIGTASRITVKELAAILNSLLGVKMSPVYADPRPGDIMESYADISRAEHHLGFRPEVDFEKGLKLTIDWYKSRMG</sequence>
<dbReference type="CDD" id="cd05256">
    <property type="entry name" value="UDP_AE_SDR_e"/>
    <property type="match status" value="1"/>
</dbReference>
<organism evidence="2 3">
    <name type="scientific">Candidatus Saccharicenans subterraneus</name>
    <dbReference type="NCBI Taxonomy" id="2508984"/>
    <lineage>
        <taxon>Bacteria</taxon>
        <taxon>Candidatus Aminicenantota</taxon>
        <taxon>Candidatus Aminicenantia</taxon>
        <taxon>Candidatus Aminicenantales</taxon>
        <taxon>Candidatus Saccharicenantaceae</taxon>
        <taxon>Candidatus Saccharicenans</taxon>
    </lineage>
</organism>
<proteinExistence type="predicted"/>
<comment type="caution">
    <text evidence="2">The sequence shown here is derived from an EMBL/GenBank/DDBJ whole genome shotgun (WGS) entry which is preliminary data.</text>
</comment>
<evidence type="ECO:0000313" key="3">
    <source>
        <dbReference type="Proteomes" id="UP000257323"/>
    </source>
</evidence>
<dbReference type="InterPro" id="IPR036291">
    <property type="entry name" value="NAD(P)-bd_dom_sf"/>
</dbReference>